<name>A0A177TE33_9BASI</name>
<dbReference type="SUPFAM" id="SSF51316">
    <property type="entry name" value="Mss4-like"/>
    <property type="match status" value="1"/>
</dbReference>
<gene>
    <name evidence="5" type="ORF">A4X13_0g7694</name>
</gene>
<evidence type="ECO:0000313" key="5">
    <source>
        <dbReference type="EMBL" id="KAE8240614.1"/>
    </source>
</evidence>
<keyword evidence="3" id="KW-0862">Zinc</keyword>
<dbReference type="PROSITE" id="PS51891">
    <property type="entry name" value="CENP_V_GFA"/>
    <property type="match status" value="1"/>
</dbReference>
<dbReference type="Gene3D" id="3.90.1590.10">
    <property type="entry name" value="glutathione-dependent formaldehyde- activating enzyme (gfa)"/>
    <property type="match status" value="1"/>
</dbReference>
<dbReference type="PANTHER" id="PTHR33337">
    <property type="entry name" value="GFA DOMAIN-CONTAINING PROTEIN"/>
    <property type="match status" value="1"/>
</dbReference>
<accession>A0A177TE33</accession>
<dbReference type="AlphaFoldDB" id="A0A177TE33"/>
<evidence type="ECO:0000256" key="1">
    <source>
        <dbReference type="ARBA" id="ARBA00005495"/>
    </source>
</evidence>
<keyword evidence="2" id="KW-0479">Metal-binding</keyword>
<dbReference type="InterPro" id="IPR006913">
    <property type="entry name" value="CENP-V/GFA"/>
</dbReference>
<dbReference type="Pfam" id="PF04828">
    <property type="entry name" value="GFA"/>
    <property type="match status" value="1"/>
</dbReference>
<evidence type="ECO:0000256" key="2">
    <source>
        <dbReference type="ARBA" id="ARBA00022723"/>
    </source>
</evidence>
<dbReference type="GO" id="GO:0016846">
    <property type="term" value="F:carbon-sulfur lyase activity"/>
    <property type="evidence" value="ECO:0007669"/>
    <property type="project" value="InterPro"/>
</dbReference>
<keyword evidence="4" id="KW-0456">Lyase</keyword>
<evidence type="ECO:0000256" key="3">
    <source>
        <dbReference type="ARBA" id="ARBA00022833"/>
    </source>
</evidence>
<keyword evidence="6" id="KW-1185">Reference proteome</keyword>
<comment type="similarity">
    <text evidence="1">Belongs to the Gfa family.</text>
</comment>
<evidence type="ECO:0000313" key="6">
    <source>
        <dbReference type="Proteomes" id="UP000077521"/>
    </source>
</evidence>
<reference evidence="5" key="2">
    <citation type="journal article" date="2019" name="IMA Fungus">
        <title>Genome sequencing and comparison of five Tilletia species to identify candidate genes for the detection of regulated species infecting wheat.</title>
        <authorList>
            <person name="Nguyen H.D.T."/>
            <person name="Sultana T."/>
            <person name="Kesanakurti P."/>
            <person name="Hambleton S."/>
        </authorList>
    </citation>
    <scope>NUCLEOTIDE SEQUENCE</scope>
    <source>
        <strain evidence="5">DAOMC 236416</strain>
    </source>
</reference>
<evidence type="ECO:0000256" key="4">
    <source>
        <dbReference type="ARBA" id="ARBA00023239"/>
    </source>
</evidence>
<sequence>MPLKGACLCKAVQVEVADDFLPLRFSMCFCQNCATAHSAPGCLVAGMLTKFLKISGPLSTYRDTNTDSGKTVMRAFCTSCGTPVRSWPEGNTDVTALRAGLFAMSTPNVSMSDDITSATSQAGFVFPQPVEELFMERRNEQFPWLAAQEGAKQYSRKGAY</sequence>
<dbReference type="EMBL" id="LWDF02001035">
    <property type="protein sequence ID" value="KAE8240614.1"/>
    <property type="molecule type" value="Genomic_DNA"/>
</dbReference>
<proteinExistence type="inferred from homology"/>
<reference evidence="5" key="1">
    <citation type="submission" date="2016-04" db="EMBL/GenBank/DDBJ databases">
        <authorList>
            <person name="Nguyen H.D."/>
            <person name="Samba Siva P."/>
            <person name="Cullis J."/>
            <person name="Levesque C.A."/>
            <person name="Hambleton S."/>
        </authorList>
    </citation>
    <scope>NUCLEOTIDE SEQUENCE</scope>
    <source>
        <strain evidence="5">DAOMC 236416</strain>
    </source>
</reference>
<dbReference type="PANTHER" id="PTHR33337:SF40">
    <property type="entry name" value="CENP-V_GFA DOMAIN-CONTAINING PROTEIN-RELATED"/>
    <property type="match status" value="1"/>
</dbReference>
<comment type="caution">
    <text evidence="5">The sequence shown here is derived from an EMBL/GenBank/DDBJ whole genome shotgun (WGS) entry which is preliminary data.</text>
</comment>
<organism evidence="5 6">
    <name type="scientific">Tilletia indica</name>
    <dbReference type="NCBI Taxonomy" id="43049"/>
    <lineage>
        <taxon>Eukaryota</taxon>
        <taxon>Fungi</taxon>
        <taxon>Dikarya</taxon>
        <taxon>Basidiomycota</taxon>
        <taxon>Ustilaginomycotina</taxon>
        <taxon>Exobasidiomycetes</taxon>
        <taxon>Tilletiales</taxon>
        <taxon>Tilletiaceae</taxon>
        <taxon>Tilletia</taxon>
    </lineage>
</organism>
<dbReference type="GO" id="GO:0046872">
    <property type="term" value="F:metal ion binding"/>
    <property type="evidence" value="ECO:0007669"/>
    <property type="project" value="UniProtKB-KW"/>
</dbReference>
<protein>
    <submittedName>
        <fullName evidence="5">Uncharacterized protein</fullName>
    </submittedName>
</protein>
<dbReference type="Proteomes" id="UP000077521">
    <property type="component" value="Unassembled WGS sequence"/>
</dbReference>
<dbReference type="InterPro" id="IPR011057">
    <property type="entry name" value="Mss4-like_sf"/>
</dbReference>